<dbReference type="SUPFAM" id="SSF52540">
    <property type="entry name" value="P-loop containing nucleoside triphosphate hydrolases"/>
    <property type="match status" value="1"/>
</dbReference>
<dbReference type="Proteomes" id="UP000621500">
    <property type="component" value="Unassembled WGS sequence"/>
</dbReference>
<dbReference type="InterPro" id="IPR019734">
    <property type="entry name" value="TPR_rpt"/>
</dbReference>
<keyword evidence="2" id="KW-1185">Reference proteome</keyword>
<evidence type="ECO:0008006" key="3">
    <source>
        <dbReference type="Google" id="ProtNLM"/>
    </source>
</evidence>
<organism evidence="1 2">
    <name type="scientific">Plantactinospora mayteni</name>
    <dbReference type="NCBI Taxonomy" id="566021"/>
    <lineage>
        <taxon>Bacteria</taxon>
        <taxon>Bacillati</taxon>
        <taxon>Actinomycetota</taxon>
        <taxon>Actinomycetes</taxon>
        <taxon>Micromonosporales</taxon>
        <taxon>Micromonosporaceae</taxon>
        <taxon>Plantactinospora</taxon>
    </lineage>
</organism>
<protein>
    <recommendedName>
        <fullName evidence="3">NB-ARC domain-containing protein</fullName>
    </recommendedName>
</protein>
<dbReference type="InterPro" id="IPR011990">
    <property type="entry name" value="TPR-like_helical_dom_sf"/>
</dbReference>
<dbReference type="EMBL" id="BONX01000072">
    <property type="protein sequence ID" value="GIH01472.1"/>
    <property type="molecule type" value="Genomic_DNA"/>
</dbReference>
<dbReference type="Gene3D" id="1.25.40.10">
    <property type="entry name" value="Tetratricopeptide repeat domain"/>
    <property type="match status" value="2"/>
</dbReference>
<evidence type="ECO:0000313" key="1">
    <source>
        <dbReference type="EMBL" id="GIH01472.1"/>
    </source>
</evidence>
<name>A0ABQ4F3N0_9ACTN</name>
<comment type="caution">
    <text evidence="1">The sequence shown here is derived from an EMBL/GenBank/DDBJ whole genome shotgun (WGS) entry which is preliminary data.</text>
</comment>
<dbReference type="SUPFAM" id="SSF48452">
    <property type="entry name" value="TPR-like"/>
    <property type="match status" value="2"/>
</dbReference>
<sequence length="805" mass="88558">MPTDEPADRDDTVWHGNRMAASGTTGDVVQARDVHGGVHFHRSEPRTDVTFAVTPSQLPGDVRGFVNRHTELADLTSALTGDPEEPLAAAVTVITGTAGVGKTSLALHWAHGVRHQFPDGQLYVNLRGYDPGMPATPEQVLDRFLRDLGVPATAIPAHLDDRASLYRSLLADRRMLVILDNAATAGQVRPLLPGTASSLAVVTSRSRLSGLIARHGALRVGVEILQEDDAVALLGNVTTRYRVHDQRHELVELARLCARLPLALRIAAERAASRPMMRLDELIADLRDESGLWDALTAEDDDSDAVRTVFAWSYRALPEPAARLFRLLGLHPGNDFGLPAAAALADTDTKRVRQQLDVLVGAHLLEQPAPGRYQFHDLLRAYALDQIRLLEPPDAQAEALHRVLGWYLHTADAAQSRIAPFDRYRLTEPVPTDVRPLTFDSYESALRWYQTEATNLVGATRAAAEADLHTFAWQLAAVLRAIYIHQNAFDDWLATSRIGVDSAARTGNRAGQAEALESAGKACFQSRRLDEAETSHRAALAIRRSLGDRFGEAKSINALGLIGLRRRRLADARASFGQSRAIFHDLGERRWEALMQSNLAETLCELQQPQAAAEILNAALAVFRELGDRFGEGNALFLLSWAQRRLGDLTRARAAIDQALTIADDDENQVWQAHWLVELGKAQRAAGQPADALISYQRAASIQRQLGDRSREAFAIEGAGQAYEQLGRVAEATDFYRAAADTHRELNDRWGLAQSLHHLASALDQQDYPAQARSYWEQALPLLADFDDPEANTLRQRITEALTNG</sequence>
<dbReference type="PANTHER" id="PTHR47691">
    <property type="entry name" value="REGULATOR-RELATED"/>
    <property type="match status" value="1"/>
</dbReference>
<dbReference type="Gene3D" id="3.40.50.300">
    <property type="entry name" value="P-loop containing nucleotide triphosphate hydrolases"/>
    <property type="match status" value="1"/>
</dbReference>
<dbReference type="PANTHER" id="PTHR47691:SF3">
    <property type="entry name" value="HTH-TYPE TRANSCRIPTIONAL REGULATOR RV0890C-RELATED"/>
    <property type="match status" value="1"/>
</dbReference>
<dbReference type="SMART" id="SM00028">
    <property type="entry name" value="TPR"/>
    <property type="match status" value="7"/>
</dbReference>
<evidence type="ECO:0000313" key="2">
    <source>
        <dbReference type="Proteomes" id="UP000621500"/>
    </source>
</evidence>
<dbReference type="RefSeq" id="WP_203862725.1">
    <property type="nucleotide sequence ID" value="NZ_BAAAZQ010000040.1"/>
</dbReference>
<reference evidence="1 2" key="1">
    <citation type="submission" date="2021-01" db="EMBL/GenBank/DDBJ databases">
        <title>Whole genome shotgun sequence of Plantactinospora mayteni NBRC 109088.</title>
        <authorList>
            <person name="Komaki H."/>
            <person name="Tamura T."/>
        </authorList>
    </citation>
    <scope>NUCLEOTIDE SEQUENCE [LARGE SCALE GENOMIC DNA]</scope>
    <source>
        <strain evidence="1 2">NBRC 109088</strain>
    </source>
</reference>
<dbReference type="InterPro" id="IPR027417">
    <property type="entry name" value="P-loop_NTPase"/>
</dbReference>
<dbReference type="PRINTS" id="PR00364">
    <property type="entry name" value="DISEASERSIST"/>
</dbReference>
<proteinExistence type="predicted"/>
<accession>A0ABQ4F3N0</accession>
<gene>
    <name evidence="1" type="ORF">Pma05_80440</name>
</gene>
<dbReference type="Pfam" id="PF13424">
    <property type="entry name" value="TPR_12"/>
    <property type="match status" value="1"/>
</dbReference>